<gene>
    <name evidence="2" type="ORF">PR001_g9749</name>
    <name evidence="1" type="ORF">PR002_g10257</name>
    <name evidence="3" type="ORF">PR003_g10547</name>
</gene>
<dbReference type="AlphaFoldDB" id="A0A6A4FDW6"/>
<evidence type="ECO:0000313" key="2">
    <source>
        <dbReference type="EMBL" id="KAE9034412.1"/>
    </source>
</evidence>
<dbReference type="EMBL" id="QXFV01000550">
    <property type="protein sequence ID" value="KAE9034412.1"/>
    <property type="molecule type" value="Genomic_DNA"/>
</dbReference>
<evidence type="ECO:0000313" key="4">
    <source>
        <dbReference type="Proteomes" id="UP000429607"/>
    </source>
</evidence>
<name>A0A6A4FDW6_9STRA</name>
<accession>A0A6A4FDW6</accession>
<evidence type="ECO:0000313" key="1">
    <source>
        <dbReference type="EMBL" id="KAE9028982.1"/>
    </source>
</evidence>
<dbReference type="Proteomes" id="UP000429607">
    <property type="component" value="Unassembled WGS sequence"/>
</dbReference>
<comment type="caution">
    <text evidence="3">The sequence shown here is derived from an EMBL/GenBank/DDBJ whole genome shotgun (WGS) entry which is preliminary data.</text>
</comment>
<sequence>MAACQRWAKSIALALNALFLVHYRPGVGVVFVVVESVYAGHRHCVLVDWTTRSPCACRHS</sequence>
<dbReference type="EMBL" id="QXFT01000579">
    <property type="protein sequence ID" value="KAE9340334.1"/>
    <property type="molecule type" value="Genomic_DNA"/>
</dbReference>
<reference evidence="3 5" key="1">
    <citation type="submission" date="2018-08" db="EMBL/GenBank/DDBJ databases">
        <title>Genomic investigation of the strawberry pathogen Phytophthora fragariae indicates pathogenicity is determined by transcriptional variation in three key races.</title>
        <authorList>
            <person name="Adams T.M."/>
            <person name="Armitage A.D."/>
            <person name="Sobczyk M.K."/>
            <person name="Bates H.J."/>
            <person name="Dunwell J.M."/>
            <person name="Nellist C.F."/>
            <person name="Harrison R.J."/>
        </authorList>
    </citation>
    <scope>NUCLEOTIDE SEQUENCE [LARGE SCALE GENOMIC DNA]</scope>
    <source>
        <strain evidence="2 4">SCRP249</strain>
        <strain evidence="1 6">SCRP324</strain>
        <strain evidence="3 5">SCRP333</strain>
    </source>
</reference>
<proteinExistence type="predicted"/>
<organism evidence="3 5">
    <name type="scientific">Phytophthora rubi</name>
    <dbReference type="NCBI Taxonomy" id="129364"/>
    <lineage>
        <taxon>Eukaryota</taxon>
        <taxon>Sar</taxon>
        <taxon>Stramenopiles</taxon>
        <taxon>Oomycota</taxon>
        <taxon>Peronosporomycetes</taxon>
        <taxon>Peronosporales</taxon>
        <taxon>Peronosporaceae</taxon>
        <taxon>Phytophthora</taxon>
    </lineage>
</organism>
<evidence type="ECO:0000313" key="5">
    <source>
        <dbReference type="Proteomes" id="UP000434957"/>
    </source>
</evidence>
<evidence type="ECO:0000313" key="3">
    <source>
        <dbReference type="EMBL" id="KAE9340334.1"/>
    </source>
</evidence>
<protein>
    <submittedName>
        <fullName evidence="3">Uncharacterized protein</fullName>
    </submittedName>
</protein>
<keyword evidence="5" id="KW-1185">Reference proteome</keyword>
<dbReference type="Proteomes" id="UP000435112">
    <property type="component" value="Unassembled WGS sequence"/>
</dbReference>
<dbReference type="EMBL" id="QXFU01000574">
    <property type="protein sequence ID" value="KAE9028982.1"/>
    <property type="molecule type" value="Genomic_DNA"/>
</dbReference>
<evidence type="ECO:0000313" key="6">
    <source>
        <dbReference type="Proteomes" id="UP000435112"/>
    </source>
</evidence>
<dbReference type="Proteomes" id="UP000434957">
    <property type="component" value="Unassembled WGS sequence"/>
</dbReference>